<dbReference type="PROSITE" id="PS51192">
    <property type="entry name" value="HELICASE_ATP_BIND_1"/>
    <property type="match status" value="1"/>
</dbReference>
<feature type="domain" description="Helicase ATP-binding" evidence="16">
    <location>
        <begin position="416"/>
        <end position="577"/>
    </location>
</feature>
<keyword evidence="11" id="KW-0413">Isomerase</keyword>
<evidence type="ECO:0000256" key="6">
    <source>
        <dbReference type="ARBA" id="ARBA00022806"/>
    </source>
</evidence>
<dbReference type="PANTHER" id="PTHR47964:SF1">
    <property type="entry name" value="ATP-DEPENDENT DNA HELICASE HOMOLOG RECG, CHLOROPLASTIC"/>
    <property type="match status" value="1"/>
</dbReference>
<dbReference type="CDD" id="cd17992">
    <property type="entry name" value="DEXHc_RecG"/>
    <property type="match status" value="1"/>
</dbReference>
<comment type="similarity">
    <text evidence="1 15">Belongs to the helicase family. RecG subfamily.</text>
</comment>
<dbReference type="PROSITE" id="PS51194">
    <property type="entry name" value="HELICASE_CTER"/>
    <property type="match status" value="1"/>
</dbReference>
<sequence>MIEVSVSVDWPRLQKALTVEVERGFQNLQGKQHRFGDFLCLSFGSPPPPGTPPVDRQKWREFAQRFAQYDQLEQAERKSLVASTRRFLHQLRRSLESPPVDAVGKTAPPALVNRPRVSESRRSQSSRVELHTPLATVLSQSQHQTKLLNSLGLATAEDLLFYFPRDYLDYAQKVTIAELTAGETVTIVGRVVNCTCFTSPKNQNLTILQIQLRDQTGRIKLSRFYAGRRFAHRAWQETLKKLYPPHAVVAASGLVKANKFGLTLDNPEIEVLDRHSPSIDSFKVGRVLPVYPLTEGLTADFLRKLVLACQPAIAQLSDPLPQDIRAKYELIDLKTAITQIHFPDNGEQLSLARRRLVFDEFFYLQLGFLQRRYEQKQQQKSAIFTPSGELLERFSDLLPFRLSQAQQRVVNEILEDLNQSSPMNRLVQGDVGSGKTVVGVFAILAALQGGYQAALMAPTEVLAEQHYQKLVSWFNLLYLPVELLTGSTKTAKRREIHAQLATGQLPLLVGTHALIQEPVNFQRLGLVVIDEQHRFGVQQRAKLLAKGNAPHVLSMTATPIPRTLALTLHGDLEVSQIDELPPGRQPIHTSVITTKERPQMYELIRREVAQGRQVYIIFPAIEQSEKLDIKAAVEEHKHLSEKIFPNFNIGLLHGRLKSTEKEAVLQAFREKVTEIIVSTTVIEVGVDVPNATVMVIENAERFGLSQLHQLRGRVGRGSHQSHCLLVTNSKSADARQRLGVMEQSQDGFFIAEMDLRLRGPGEFLGTKQSGLPDFALASLVEDQDVLLLARQAAEQLIAEDPSLAQYPDLKTKLAQRYEKLLGGEILT</sequence>
<dbReference type="Pfam" id="PF19833">
    <property type="entry name" value="RecG_dom3_C"/>
    <property type="match status" value="1"/>
</dbReference>
<dbReference type="InterPro" id="IPR014001">
    <property type="entry name" value="Helicase_ATP-bd"/>
</dbReference>
<dbReference type="InterPro" id="IPR033454">
    <property type="entry name" value="RecG_wedge"/>
</dbReference>
<evidence type="ECO:0000256" key="13">
    <source>
        <dbReference type="ARBA" id="ARBA00034808"/>
    </source>
</evidence>
<dbReference type="Pfam" id="PF00271">
    <property type="entry name" value="Helicase_C"/>
    <property type="match status" value="1"/>
</dbReference>
<name>A0ABR9VTP3_9SYNC</name>
<gene>
    <name evidence="18" type="primary">recG</name>
    <name evidence="18" type="ORF">IQ217_12925</name>
</gene>
<dbReference type="CDD" id="cd18811">
    <property type="entry name" value="SF2_C_RecG"/>
    <property type="match status" value="1"/>
</dbReference>
<accession>A0ABR9VTP3</accession>
<dbReference type="EMBL" id="JADEVV010000037">
    <property type="protein sequence ID" value="MBE9254722.1"/>
    <property type="molecule type" value="Genomic_DNA"/>
</dbReference>
<evidence type="ECO:0000256" key="5">
    <source>
        <dbReference type="ARBA" id="ARBA00022801"/>
    </source>
</evidence>
<comment type="catalytic activity">
    <reaction evidence="12 15">
        <text>Couples ATP hydrolysis with the unwinding of duplex DNA by translocating in the 3'-5' direction.</text>
        <dbReference type="EC" id="5.6.2.4"/>
    </reaction>
</comment>
<evidence type="ECO:0000313" key="18">
    <source>
        <dbReference type="EMBL" id="MBE9254722.1"/>
    </source>
</evidence>
<dbReference type="SUPFAM" id="SSF50249">
    <property type="entry name" value="Nucleic acid-binding proteins"/>
    <property type="match status" value="1"/>
</dbReference>
<protein>
    <recommendedName>
        <fullName evidence="2 15">ATP-dependent DNA helicase RecG</fullName>
        <ecNumber evidence="13 15">5.6.2.4</ecNumber>
    </recommendedName>
</protein>
<keyword evidence="5 15" id="KW-0378">Hydrolase</keyword>
<evidence type="ECO:0000256" key="2">
    <source>
        <dbReference type="ARBA" id="ARBA00017846"/>
    </source>
</evidence>
<evidence type="ECO:0000256" key="10">
    <source>
        <dbReference type="ARBA" id="ARBA00023204"/>
    </source>
</evidence>
<evidence type="ECO:0000256" key="4">
    <source>
        <dbReference type="ARBA" id="ARBA00022763"/>
    </source>
</evidence>
<dbReference type="InterPro" id="IPR004609">
    <property type="entry name" value="ATP-dep_DNA_helicase_RecG"/>
</dbReference>
<organism evidence="18 19">
    <name type="scientific">Synechocystis salina LEGE 00031</name>
    <dbReference type="NCBI Taxonomy" id="1828736"/>
    <lineage>
        <taxon>Bacteria</taxon>
        <taxon>Bacillati</taxon>
        <taxon>Cyanobacteriota</taxon>
        <taxon>Cyanophyceae</taxon>
        <taxon>Synechococcales</taxon>
        <taxon>Merismopediaceae</taxon>
        <taxon>Synechocystis</taxon>
    </lineage>
</organism>
<dbReference type="InterPro" id="IPR001650">
    <property type="entry name" value="Helicase_C-like"/>
</dbReference>
<dbReference type="EC" id="5.6.2.4" evidence="13 15"/>
<keyword evidence="6 15" id="KW-0347">Helicase</keyword>
<dbReference type="InterPro" id="IPR011545">
    <property type="entry name" value="DEAD/DEAH_box_helicase_dom"/>
</dbReference>
<proteinExistence type="inferred from homology"/>
<comment type="caution">
    <text evidence="18">The sequence shown here is derived from an EMBL/GenBank/DDBJ whole genome shotgun (WGS) entry which is preliminary data.</text>
</comment>
<keyword evidence="4 15" id="KW-0227">DNA damage</keyword>
<keyword evidence="3 15" id="KW-0547">Nucleotide-binding</keyword>
<keyword evidence="7 15" id="KW-0067">ATP-binding</keyword>
<dbReference type="GO" id="GO:0004386">
    <property type="term" value="F:helicase activity"/>
    <property type="evidence" value="ECO:0007669"/>
    <property type="project" value="UniProtKB-KW"/>
</dbReference>
<keyword evidence="19" id="KW-1185">Reference proteome</keyword>
<dbReference type="Pfam" id="PF17191">
    <property type="entry name" value="RecG_wedge"/>
    <property type="match status" value="1"/>
</dbReference>
<evidence type="ECO:0000256" key="12">
    <source>
        <dbReference type="ARBA" id="ARBA00034617"/>
    </source>
</evidence>
<dbReference type="Gene3D" id="2.40.50.140">
    <property type="entry name" value="Nucleic acid-binding proteins"/>
    <property type="match status" value="1"/>
</dbReference>
<evidence type="ECO:0000256" key="1">
    <source>
        <dbReference type="ARBA" id="ARBA00007504"/>
    </source>
</evidence>
<dbReference type="InterPro" id="IPR027417">
    <property type="entry name" value="P-loop_NTPase"/>
</dbReference>
<dbReference type="NCBIfam" id="NF008168">
    <property type="entry name" value="PRK10917.2-2"/>
    <property type="match status" value="1"/>
</dbReference>
<comment type="function">
    <text evidence="15">Plays a critical role in recombination and DNA repair. Helps process Holliday junction intermediates to mature products by catalyzing branch migration. Has replication fork regression activity, unwinds stalled or blocked replication forks to make a HJ that can be resolved. Has a DNA unwinding activity characteristic of a DNA helicase with 3'-5' polarity.</text>
</comment>
<keyword evidence="10 15" id="KW-0234">DNA repair</keyword>
<dbReference type="Pfam" id="PF00270">
    <property type="entry name" value="DEAD"/>
    <property type="match status" value="1"/>
</dbReference>
<dbReference type="InterPro" id="IPR045562">
    <property type="entry name" value="RecG_dom3_C"/>
</dbReference>
<dbReference type="InterPro" id="IPR047112">
    <property type="entry name" value="RecG/Mfd"/>
</dbReference>
<evidence type="ECO:0000256" key="11">
    <source>
        <dbReference type="ARBA" id="ARBA00023235"/>
    </source>
</evidence>
<keyword evidence="8" id="KW-0238">DNA-binding</keyword>
<evidence type="ECO:0000313" key="19">
    <source>
        <dbReference type="Proteomes" id="UP000658720"/>
    </source>
</evidence>
<dbReference type="SMART" id="SM00487">
    <property type="entry name" value="DEXDc"/>
    <property type="match status" value="1"/>
</dbReference>
<evidence type="ECO:0000256" key="8">
    <source>
        <dbReference type="ARBA" id="ARBA00023125"/>
    </source>
</evidence>
<dbReference type="PANTHER" id="PTHR47964">
    <property type="entry name" value="ATP-DEPENDENT DNA HELICASE HOMOLOG RECG, CHLOROPLASTIC"/>
    <property type="match status" value="1"/>
</dbReference>
<dbReference type="NCBIfam" id="NF008165">
    <property type="entry name" value="PRK10917.1-3"/>
    <property type="match status" value="1"/>
</dbReference>
<evidence type="ECO:0000256" key="9">
    <source>
        <dbReference type="ARBA" id="ARBA00023172"/>
    </source>
</evidence>
<comment type="catalytic activity">
    <reaction evidence="14 15">
        <text>ATP + H2O = ADP + phosphate + H(+)</text>
        <dbReference type="Rhea" id="RHEA:13065"/>
        <dbReference type="ChEBI" id="CHEBI:15377"/>
        <dbReference type="ChEBI" id="CHEBI:15378"/>
        <dbReference type="ChEBI" id="CHEBI:30616"/>
        <dbReference type="ChEBI" id="CHEBI:43474"/>
        <dbReference type="ChEBI" id="CHEBI:456216"/>
        <dbReference type="EC" id="5.6.2.4"/>
    </reaction>
</comment>
<dbReference type="SMART" id="SM00490">
    <property type="entry name" value="HELICc"/>
    <property type="match status" value="1"/>
</dbReference>
<dbReference type="Gene3D" id="3.40.50.300">
    <property type="entry name" value="P-loop containing nucleotide triphosphate hydrolases"/>
    <property type="match status" value="2"/>
</dbReference>
<evidence type="ECO:0000256" key="7">
    <source>
        <dbReference type="ARBA" id="ARBA00022840"/>
    </source>
</evidence>
<feature type="domain" description="Helicase C-terminal" evidence="17">
    <location>
        <begin position="596"/>
        <end position="761"/>
    </location>
</feature>
<dbReference type="SUPFAM" id="SSF52540">
    <property type="entry name" value="P-loop containing nucleoside triphosphate hydrolases"/>
    <property type="match status" value="2"/>
</dbReference>
<dbReference type="NCBIfam" id="TIGR00643">
    <property type="entry name" value="recG"/>
    <property type="match status" value="1"/>
</dbReference>
<dbReference type="Proteomes" id="UP000658720">
    <property type="component" value="Unassembled WGS sequence"/>
</dbReference>
<evidence type="ECO:0000256" key="15">
    <source>
        <dbReference type="RuleBase" id="RU363016"/>
    </source>
</evidence>
<dbReference type="NCBIfam" id="NF008170">
    <property type="entry name" value="PRK10917.2-4"/>
    <property type="match status" value="1"/>
</dbReference>
<dbReference type="InterPro" id="IPR012340">
    <property type="entry name" value="NA-bd_OB-fold"/>
</dbReference>
<reference evidence="18 19" key="1">
    <citation type="submission" date="2020-10" db="EMBL/GenBank/DDBJ databases">
        <authorList>
            <person name="Castelo-Branco R."/>
            <person name="Eusebio N."/>
            <person name="Adriana R."/>
            <person name="Vieira A."/>
            <person name="Brugerolle De Fraissinette N."/>
            <person name="Rezende De Castro R."/>
            <person name="Schneider M.P."/>
            <person name="Vasconcelos V."/>
            <person name="Leao P.N."/>
        </authorList>
    </citation>
    <scope>NUCLEOTIDE SEQUENCE [LARGE SCALE GENOMIC DNA]</scope>
    <source>
        <strain evidence="18 19">LEGE 00031</strain>
    </source>
</reference>
<dbReference type="CDD" id="cd04488">
    <property type="entry name" value="RecG_wedge_OBF"/>
    <property type="match status" value="1"/>
</dbReference>
<keyword evidence="9 15" id="KW-0233">DNA recombination</keyword>
<evidence type="ECO:0000256" key="14">
    <source>
        <dbReference type="ARBA" id="ARBA00048988"/>
    </source>
</evidence>
<evidence type="ECO:0000259" key="16">
    <source>
        <dbReference type="PROSITE" id="PS51192"/>
    </source>
</evidence>
<evidence type="ECO:0000259" key="17">
    <source>
        <dbReference type="PROSITE" id="PS51194"/>
    </source>
</evidence>
<evidence type="ECO:0000256" key="3">
    <source>
        <dbReference type="ARBA" id="ARBA00022741"/>
    </source>
</evidence>